<sequence length="63" mass="6867">MDSFLAALGALIPSVGVFALFYLAIRAIIRSDRSEREALAAFEAEERLKERAARRAQESGPSA</sequence>
<accession>A0A2A9EE60</accession>
<feature type="transmembrane region" description="Helical" evidence="1">
    <location>
        <begin position="6"/>
        <end position="29"/>
    </location>
</feature>
<organism evidence="2 3">
    <name type="scientific">Flavimobilis soli</name>
    <dbReference type="NCBI Taxonomy" id="442709"/>
    <lineage>
        <taxon>Bacteria</taxon>
        <taxon>Bacillati</taxon>
        <taxon>Actinomycetota</taxon>
        <taxon>Actinomycetes</taxon>
        <taxon>Micrococcales</taxon>
        <taxon>Jonesiaceae</taxon>
        <taxon>Flavimobilis</taxon>
    </lineage>
</organism>
<dbReference type="AlphaFoldDB" id="A0A2A9EE60"/>
<evidence type="ECO:0000313" key="3">
    <source>
        <dbReference type="Proteomes" id="UP000221394"/>
    </source>
</evidence>
<proteinExistence type="predicted"/>
<comment type="caution">
    <text evidence="2">The sequence shown here is derived from an EMBL/GenBank/DDBJ whole genome shotgun (WGS) entry which is preliminary data.</text>
</comment>
<dbReference type="RefSeq" id="WP_098458389.1">
    <property type="nucleotide sequence ID" value="NZ_PDJH01000001.1"/>
</dbReference>
<keyword evidence="1" id="KW-0812">Transmembrane</keyword>
<gene>
    <name evidence="2" type="ORF">ATL41_2083</name>
</gene>
<protein>
    <submittedName>
        <fullName evidence="2">Uncharacterized protein</fullName>
    </submittedName>
</protein>
<dbReference type="OrthoDB" id="4807612at2"/>
<name>A0A2A9EE60_9MICO</name>
<keyword evidence="1" id="KW-0472">Membrane</keyword>
<reference evidence="2 3" key="1">
    <citation type="submission" date="2017-10" db="EMBL/GenBank/DDBJ databases">
        <title>Sequencing the genomes of 1000 actinobacteria strains.</title>
        <authorList>
            <person name="Klenk H.-P."/>
        </authorList>
    </citation>
    <scope>NUCLEOTIDE SEQUENCE [LARGE SCALE GENOMIC DNA]</scope>
    <source>
        <strain evidence="2 3">DSM 21574</strain>
    </source>
</reference>
<evidence type="ECO:0000256" key="1">
    <source>
        <dbReference type="SAM" id="Phobius"/>
    </source>
</evidence>
<keyword evidence="3" id="KW-1185">Reference proteome</keyword>
<dbReference type="EMBL" id="PDJH01000001">
    <property type="protein sequence ID" value="PFG37327.1"/>
    <property type="molecule type" value="Genomic_DNA"/>
</dbReference>
<dbReference type="Proteomes" id="UP000221394">
    <property type="component" value="Unassembled WGS sequence"/>
</dbReference>
<evidence type="ECO:0000313" key="2">
    <source>
        <dbReference type="EMBL" id="PFG37327.1"/>
    </source>
</evidence>
<keyword evidence="1" id="KW-1133">Transmembrane helix</keyword>